<protein>
    <submittedName>
        <fullName evidence="1">Uncharacterized protein</fullName>
    </submittedName>
</protein>
<evidence type="ECO:0000313" key="2">
    <source>
        <dbReference type="Proteomes" id="UP000199135"/>
    </source>
</evidence>
<organism evidence="1 2">
    <name type="scientific">Parafannyhessea umbonata</name>
    <dbReference type="NCBI Taxonomy" id="604330"/>
    <lineage>
        <taxon>Bacteria</taxon>
        <taxon>Bacillati</taxon>
        <taxon>Actinomycetota</taxon>
        <taxon>Coriobacteriia</taxon>
        <taxon>Coriobacteriales</taxon>
        <taxon>Atopobiaceae</taxon>
        <taxon>Parafannyhessea</taxon>
    </lineage>
</organism>
<proteinExistence type="predicted"/>
<dbReference type="Proteomes" id="UP000199135">
    <property type="component" value="Unassembled WGS sequence"/>
</dbReference>
<reference evidence="1 2" key="1">
    <citation type="submission" date="2016-10" db="EMBL/GenBank/DDBJ databases">
        <authorList>
            <person name="Varghese N."/>
            <person name="Submissions S."/>
        </authorList>
    </citation>
    <scope>NUCLEOTIDE SEQUENCE [LARGE SCALE GENOMIC DNA]</scope>
    <source>
        <strain evidence="1 2">WCP15</strain>
    </source>
</reference>
<comment type="caution">
    <text evidence="1">The sequence shown here is derived from an EMBL/GenBank/DDBJ whole genome shotgun (WGS) entry which is preliminary data.</text>
</comment>
<keyword evidence="2" id="KW-1185">Reference proteome</keyword>
<sequence length="228" mass="25655">MILYKSEQRVLGRSDCLQILSQAEKDHPDAFERARDHFVAFVDPAAYYKPYPTVAEINAVNSAFTEWVLFDFDFAQATAAERAGEPLPEAPQTLVEAYAQGDATVKELARTQFFSTFWVIAQDPKRKLSVMRETRTCRDFEVSCDLISTRRNWTSGTVNARIASVGGRWVSCGRCLSHDSAPSEPQPACMTQTDPERESSRFIELVRELEGVNGRFVATARAESFWPA</sequence>
<gene>
    <name evidence="1" type="ORF">SAMN05216447_10294</name>
</gene>
<name>A0A1H6I8C4_9ACTN</name>
<accession>A0A1H6I8C4</accession>
<dbReference type="RefSeq" id="WP_078686980.1">
    <property type="nucleotide sequence ID" value="NZ_FNWT01000002.1"/>
</dbReference>
<evidence type="ECO:0000313" key="1">
    <source>
        <dbReference type="EMBL" id="SEH42583.1"/>
    </source>
</evidence>
<dbReference type="EMBL" id="FNWT01000002">
    <property type="protein sequence ID" value="SEH42583.1"/>
    <property type="molecule type" value="Genomic_DNA"/>
</dbReference>